<comment type="caution">
    <text evidence="4">The sequence shown here is derived from an EMBL/GenBank/DDBJ whole genome shotgun (WGS) entry which is preliminary data.</text>
</comment>
<feature type="signal peptide" evidence="2">
    <location>
        <begin position="1"/>
        <end position="18"/>
    </location>
</feature>
<organism evidence="4 5">
    <name type="scientific">Aliidiomarina minuta</name>
    <dbReference type="NCBI Taxonomy" id="880057"/>
    <lineage>
        <taxon>Bacteria</taxon>
        <taxon>Pseudomonadati</taxon>
        <taxon>Pseudomonadota</taxon>
        <taxon>Gammaproteobacteria</taxon>
        <taxon>Alteromonadales</taxon>
        <taxon>Idiomarinaceae</taxon>
        <taxon>Aliidiomarina</taxon>
    </lineage>
</organism>
<keyword evidence="2" id="KW-0732">Signal</keyword>
<evidence type="ECO:0000313" key="5">
    <source>
        <dbReference type="Proteomes" id="UP000288293"/>
    </source>
</evidence>
<evidence type="ECO:0000256" key="2">
    <source>
        <dbReference type="SAM" id="SignalP"/>
    </source>
</evidence>
<dbReference type="SUPFAM" id="SSF56281">
    <property type="entry name" value="Metallo-hydrolase/oxidoreductase"/>
    <property type="match status" value="1"/>
</dbReference>
<sequence length="355" mass="40361">MRLILCILLIALSVACSGSDNNTQPPGPERPDHHTDDGFINPHSGPYEGDIFAFIRMRLFGGHEWADQAAQLEALTEDELPITTLNPETLFTPGERPRVTWIGHATMLVQYQGKNVLTDPMFSTRASPVPLLGPRRHFPPAIEIEQLPPIDAVVISHNHYEHLDLASIEKLGNEPRYYVPLGLKSWFIDKGIDAAQVTEMDWWDEHNEEDMQITATPNQHWSARTFFDRNQSLWAAWHIRIDDFTFWFAGDTGYNDYQFRQIGERLGPVNVALIPIGAYEPRDFMEVSHANPEEAVKMHLDVQAQQSFAIHWATFQLSAEGLLQPKEDLGKARVKHDVPENEFRALKIGQSVIID</sequence>
<dbReference type="AlphaFoldDB" id="A0A432W867"/>
<name>A0A432W867_9GAMM</name>
<dbReference type="EMBL" id="PIPL01000001">
    <property type="protein sequence ID" value="RUO26313.1"/>
    <property type="molecule type" value="Genomic_DNA"/>
</dbReference>
<dbReference type="Proteomes" id="UP000288293">
    <property type="component" value="Unassembled WGS sequence"/>
</dbReference>
<evidence type="ECO:0000313" key="4">
    <source>
        <dbReference type="EMBL" id="RUO26313.1"/>
    </source>
</evidence>
<dbReference type="PANTHER" id="PTHR15032:SF4">
    <property type="entry name" value="N-ACYL-PHOSPHATIDYLETHANOLAMINE-HYDROLYZING PHOSPHOLIPASE D"/>
    <property type="match status" value="1"/>
</dbReference>
<protein>
    <submittedName>
        <fullName evidence="4">MBL fold metallo-hydrolase</fullName>
    </submittedName>
</protein>
<feature type="region of interest" description="Disordered" evidence="1">
    <location>
        <begin position="20"/>
        <end position="41"/>
    </location>
</feature>
<dbReference type="RefSeq" id="WP_126803125.1">
    <property type="nucleotide sequence ID" value="NZ_PIPL01000001.1"/>
</dbReference>
<evidence type="ECO:0000256" key="1">
    <source>
        <dbReference type="SAM" id="MobiDB-lite"/>
    </source>
</evidence>
<dbReference type="GO" id="GO:0016787">
    <property type="term" value="F:hydrolase activity"/>
    <property type="evidence" value="ECO:0007669"/>
    <property type="project" value="UniProtKB-KW"/>
</dbReference>
<evidence type="ECO:0000259" key="3">
    <source>
        <dbReference type="Pfam" id="PF12706"/>
    </source>
</evidence>
<dbReference type="PANTHER" id="PTHR15032">
    <property type="entry name" value="N-ACYL-PHOSPHATIDYLETHANOLAMINE-HYDROLYZING PHOSPHOLIPASE D"/>
    <property type="match status" value="1"/>
</dbReference>
<gene>
    <name evidence="4" type="ORF">CWE09_06250</name>
</gene>
<dbReference type="Pfam" id="PF12706">
    <property type="entry name" value="Lactamase_B_2"/>
    <property type="match status" value="1"/>
</dbReference>
<dbReference type="InterPro" id="IPR036866">
    <property type="entry name" value="RibonucZ/Hydroxyglut_hydro"/>
</dbReference>
<dbReference type="Gene3D" id="3.60.15.10">
    <property type="entry name" value="Ribonuclease Z/Hydroxyacylglutathione hydrolase-like"/>
    <property type="match status" value="1"/>
</dbReference>
<dbReference type="OrthoDB" id="9805728at2"/>
<reference evidence="4 5" key="1">
    <citation type="journal article" date="2011" name="Front. Microbiol.">
        <title>Genomic signatures of strain selection and enhancement in Bacillus atrophaeus var. globigii, a historical biowarfare simulant.</title>
        <authorList>
            <person name="Gibbons H.S."/>
            <person name="Broomall S.M."/>
            <person name="McNew L.A."/>
            <person name="Daligault H."/>
            <person name="Chapman C."/>
            <person name="Bruce D."/>
            <person name="Karavis M."/>
            <person name="Krepps M."/>
            <person name="McGregor P.A."/>
            <person name="Hong C."/>
            <person name="Park K.H."/>
            <person name="Akmal A."/>
            <person name="Feldman A."/>
            <person name="Lin J.S."/>
            <person name="Chang W.E."/>
            <person name="Higgs B.W."/>
            <person name="Demirev P."/>
            <person name="Lindquist J."/>
            <person name="Liem A."/>
            <person name="Fochler E."/>
            <person name="Read T.D."/>
            <person name="Tapia R."/>
            <person name="Johnson S."/>
            <person name="Bishop-Lilly K.A."/>
            <person name="Detter C."/>
            <person name="Han C."/>
            <person name="Sozhamannan S."/>
            <person name="Rosenzweig C.N."/>
            <person name="Skowronski E.W."/>
        </authorList>
    </citation>
    <scope>NUCLEOTIDE SEQUENCE [LARGE SCALE GENOMIC DNA]</scope>
    <source>
        <strain evidence="4 5">MLST1</strain>
    </source>
</reference>
<accession>A0A432W867</accession>
<keyword evidence="5" id="KW-1185">Reference proteome</keyword>
<feature type="chain" id="PRO_5019502772" evidence="2">
    <location>
        <begin position="19"/>
        <end position="355"/>
    </location>
</feature>
<proteinExistence type="predicted"/>
<dbReference type="PROSITE" id="PS51257">
    <property type="entry name" value="PROKAR_LIPOPROTEIN"/>
    <property type="match status" value="1"/>
</dbReference>
<dbReference type="InterPro" id="IPR001279">
    <property type="entry name" value="Metallo-B-lactamas"/>
</dbReference>
<dbReference type="GO" id="GO:0005737">
    <property type="term" value="C:cytoplasm"/>
    <property type="evidence" value="ECO:0007669"/>
    <property type="project" value="TreeGrafter"/>
</dbReference>
<feature type="domain" description="Metallo-beta-lactamase" evidence="3">
    <location>
        <begin position="115"/>
        <end position="312"/>
    </location>
</feature>
<keyword evidence="4" id="KW-0378">Hydrolase</keyword>